<dbReference type="Proteomes" id="UP000007062">
    <property type="component" value="Chromosome X"/>
</dbReference>
<keyword evidence="2" id="KW-1185">Reference proteome</keyword>
<proteinExistence type="predicted"/>
<sequence>MGNPNAGPCGMRLAQGDAALRRLLGLCIFCHDVVIFACRMCVQYNGPSMRICPCDVLHDGERFHVHCAQRARAIFF</sequence>
<dbReference type="EMBL" id="AAAB01008847">
    <property type="status" value="NOT_ANNOTATED_CDS"/>
    <property type="molecule type" value="Genomic_DNA"/>
</dbReference>
<reference evidence="1 2" key="2">
    <citation type="journal article" date="2004" name="Trends Parasitol.">
        <title>The Anopheles gambiae genome: an update.</title>
        <authorList>
            <person name="Mongin E."/>
            <person name="Louis C."/>
            <person name="Holt R.A."/>
            <person name="Birney E."/>
            <person name="Collins F.H."/>
        </authorList>
    </citation>
    <scope>NUCLEOTIDE SEQUENCE [LARGE SCALE GENOMIC DNA]</scope>
    <source>
        <strain evidence="1 2">PEST</strain>
    </source>
</reference>
<organism evidence="1 2">
    <name type="scientific">Anopheles gambiae</name>
    <name type="common">African malaria mosquito</name>
    <dbReference type="NCBI Taxonomy" id="7165"/>
    <lineage>
        <taxon>Eukaryota</taxon>
        <taxon>Metazoa</taxon>
        <taxon>Ecdysozoa</taxon>
        <taxon>Arthropoda</taxon>
        <taxon>Hexapoda</taxon>
        <taxon>Insecta</taxon>
        <taxon>Pterygota</taxon>
        <taxon>Neoptera</taxon>
        <taxon>Endopterygota</taxon>
        <taxon>Diptera</taxon>
        <taxon>Nematocera</taxon>
        <taxon>Culicoidea</taxon>
        <taxon>Culicidae</taxon>
        <taxon>Anophelinae</taxon>
        <taxon>Anopheles</taxon>
    </lineage>
</organism>
<reference evidence="1 2" key="1">
    <citation type="journal article" date="2002" name="Science">
        <title>The genome sequence of the malaria mosquito Anopheles gambiae.</title>
        <authorList>
            <person name="Holt R.A."/>
            <person name="Subramanian G.M."/>
            <person name="Halpern A."/>
            <person name="Sutton G.G."/>
            <person name="Charlab R."/>
            <person name="Nusskern D.R."/>
            <person name="Wincker P."/>
            <person name="Clark A.G."/>
            <person name="Ribeiro J.M."/>
            <person name="Wides R."/>
            <person name="Salzberg S.L."/>
            <person name="Loftus B."/>
            <person name="Yandell M."/>
            <person name="Majoros W.H."/>
            <person name="Rusch D.B."/>
            <person name="Lai Z."/>
            <person name="Kraft C.L."/>
            <person name="Abril J.F."/>
            <person name="Anthouard V."/>
            <person name="Arensburger P."/>
            <person name="Atkinson P.W."/>
            <person name="Baden H."/>
            <person name="de Berardinis V."/>
            <person name="Baldwin D."/>
            <person name="Benes V."/>
            <person name="Biedler J."/>
            <person name="Blass C."/>
            <person name="Bolanos R."/>
            <person name="Boscus D."/>
            <person name="Barnstead M."/>
            <person name="Cai S."/>
            <person name="Center A."/>
            <person name="Chaturverdi K."/>
            <person name="Christophides G.K."/>
            <person name="Chrystal M.A."/>
            <person name="Clamp M."/>
            <person name="Cravchik A."/>
            <person name="Curwen V."/>
            <person name="Dana A."/>
            <person name="Delcher A."/>
            <person name="Dew I."/>
            <person name="Evans C.A."/>
            <person name="Flanigan M."/>
            <person name="Grundschober-Freimoser A."/>
            <person name="Friedli L."/>
            <person name="Gu Z."/>
            <person name="Guan P."/>
            <person name="Guigo R."/>
            <person name="Hillenmeyer M.E."/>
            <person name="Hladun S.L."/>
            <person name="Hogan J.R."/>
            <person name="Hong Y.S."/>
            <person name="Hoover J."/>
            <person name="Jaillon O."/>
            <person name="Ke Z."/>
            <person name="Kodira C."/>
            <person name="Kokoza E."/>
            <person name="Koutsos A."/>
            <person name="Letunic I."/>
            <person name="Levitsky A."/>
            <person name="Liang Y."/>
            <person name="Lin J.J."/>
            <person name="Lobo N.F."/>
            <person name="Lopez J.R."/>
            <person name="Malek J.A."/>
            <person name="McIntosh T.C."/>
            <person name="Meister S."/>
            <person name="Miller J."/>
            <person name="Mobarry C."/>
            <person name="Mongin E."/>
            <person name="Murphy S.D."/>
            <person name="O'Brochta D.A."/>
            <person name="Pfannkoch C."/>
            <person name="Qi R."/>
            <person name="Regier M.A."/>
            <person name="Remington K."/>
            <person name="Shao H."/>
            <person name="Sharakhova M.V."/>
            <person name="Sitter C.D."/>
            <person name="Shetty J."/>
            <person name="Smith T.J."/>
            <person name="Strong R."/>
            <person name="Sun J."/>
            <person name="Thomasova D."/>
            <person name="Ton L.Q."/>
            <person name="Topalis P."/>
            <person name="Tu Z."/>
            <person name="Unger M.F."/>
            <person name="Walenz B."/>
            <person name="Wang A."/>
            <person name="Wang J."/>
            <person name="Wang M."/>
            <person name="Wang X."/>
            <person name="Woodford K.J."/>
            <person name="Wortman J.R."/>
            <person name="Wu M."/>
            <person name="Yao A."/>
            <person name="Zdobnov E.M."/>
            <person name="Zhang H."/>
            <person name="Zhao Q."/>
            <person name="Zhao S."/>
            <person name="Zhu S.C."/>
            <person name="Zhimulev I."/>
            <person name="Coluzzi M."/>
            <person name="della Torre A."/>
            <person name="Roth C.W."/>
            <person name="Louis C."/>
            <person name="Kalush F."/>
            <person name="Mural R.J."/>
            <person name="Myers E.W."/>
            <person name="Adams M.D."/>
            <person name="Smith H.O."/>
            <person name="Broder S."/>
            <person name="Gardner M.J."/>
            <person name="Fraser C.M."/>
            <person name="Birney E."/>
            <person name="Bork P."/>
            <person name="Brey P.T."/>
            <person name="Venter J.C."/>
            <person name="Weissenbach J."/>
            <person name="Kafatos F.C."/>
            <person name="Collins F.H."/>
            <person name="Hoffman S.L."/>
        </authorList>
    </citation>
    <scope>NUCLEOTIDE SEQUENCE [LARGE SCALE GENOMIC DNA]</scope>
    <source>
        <strain evidence="1 2">PEST</strain>
    </source>
</reference>
<evidence type="ECO:0000313" key="2">
    <source>
        <dbReference type="Proteomes" id="UP000007062"/>
    </source>
</evidence>
<name>A0A903XYC1_ANOGA</name>
<accession>A0A903XYC1</accession>
<dbReference type="EnsemblMetazoa" id="AGAP029887-RA">
    <property type="protein sequence ID" value="AGAP029887-PA"/>
    <property type="gene ID" value="AGAP029887"/>
</dbReference>
<evidence type="ECO:0000313" key="1">
    <source>
        <dbReference type="EnsemblMetazoa" id="AGAP029887-PA"/>
    </source>
</evidence>
<protein>
    <submittedName>
        <fullName evidence="1">Uncharacterized protein</fullName>
    </submittedName>
</protein>
<reference evidence="1" key="3">
    <citation type="submission" date="2022-10" db="UniProtKB">
        <authorList>
            <consortium name="EnsemblMetazoa"/>
        </authorList>
    </citation>
    <scope>IDENTIFICATION</scope>
    <source>
        <strain evidence="1">PEST</strain>
    </source>
</reference>
<dbReference type="AlphaFoldDB" id="A0A903XYC1"/>